<protein>
    <recommendedName>
        <fullName evidence="2">Cell division protein ZapA</fullName>
    </recommendedName>
    <alternativeName>
        <fullName evidence="9">Z ring-associated protein ZapA</fullName>
    </alternativeName>
</protein>
<name>A0A1G5SH85_9PROT</name>
<keyword evidence="11" id="KW-1185">Reference proteome</keyword>
<dbReference type="Gene3D" id="3.30.160.880">
    <property type="entry name" value="Cell division protein ZapA protomer, N-terminal domain"/>
    <property type="match status" value="1"/>
</dbReference>
<dbReference type="GO" id="GO:0030428">
    <property type="term" value="C:cell septum"/>
    <property type="evidence" value="ECO:0007669"/>
    <property type="project" value="TreeGrafter"/>
</dbReference>
<dbReference type="GO" id="GO:0000917">
    <property type="term" value="P:division septum assembly"/>
    <property type="evidence" value="ECO:0007669"/>
    <property type="project" value="UniProtKB-KW"/>
</dbReference>
<keyword evidence="3" id="KW-0963">Cytoplasm</keyword>
<dbReference type="Pfam" id="PF05164">
    <property type="entry name" value="ZapA"/>
    <property type="match status" value="1"/>
</dbReference>
<dbReference type="GO" id="GO:0043093">
    <property type="term" value="P:FtsZ-dependent cytokinesis"/>
    <property type="evidence" value="ECO:0007669"/>
    <property type="project" value="TreeGrafter"/>
</dbReference>
<evidence type="ECO:0000256" key="5">
    <source>
        <dbReference type="ARBA" id="ARBA00023210"/>
    </source>
</evidence>
<evidence type="ECO:0000256" key="4">
    <source>
        <dbReference type="ARBA" id="ARBA00022618"/>
    </source>
</evidence>
<evidence type="ECO:0000313" key="11">
    <source>
        <dbReference type="Proteomes" id="UP000198729"/>
    </source>
</evidence>
<dbReference type="InterPro" id="IPR007838">
    <property type="entry name" value="Cell_div_ZapA-like"/>
</dbReference>
<dbReference type="GO" id="GO:0005829">
    <property type="term" value="C:cytosol"/>
    <property type="evidence" value="ECO:0007669"/>
    <property type="project" value="TreeGrafter"/>
</dbReference>
<dbReference type="Gene3D" id="1.20.5.50">
    <property type="match status" value="1"/>
</dbReference>
<evidence type="ECO:0000256" key="7">
    <source>
        <dbReference type="ARBA" id="ARBA00024910"/>
    </source>
</evidence>
<dbReference type="InterPro" id="IPR042233">
    <property type="entry name" value="Cell_div_ZapA_N"/>
</dbReference>
<evidence type="ECO:0000256" key="3">
    <source>
        <dbReference type="ARBA" id="ARBA00022490"/>
    </source>
</evidence>
<proteinExistence type="predicted"/>
<comment type="function">
    <text evidence="7">Activator of cell division through the inhibition of FtsZ GTPase activity, therefore promoting FtsZ assembly into bundles of protofilaments necessary for the formation of the division Z ring. It is recruited early at mid-cell but it is not essential for cell division.</text>
</comment>
<dbReference type="SUPFAM" id="SSF102829">
    <property type="entry name" value="Cell division protein ZapA-like"/>
    <property type="match status" value="1"/>
</dbReference>
<accession>A0A1G5SH85</accession>
<keyword evidence="4" id="KW-0132">Cell division</keyword>
<organism evidence="10 11">
    <name type="scientific">Nitrosomonas mobilis</name>
    <dbReference type="NCBI Taxonomy" id="51642"/>
    <lineage>
        <taxon>Bacteria</taxon>
        <taxon>Pseudomonadati</taxon>
        <taxon>Pseudomonadota</taxon>
        <taxon>Betaproteobacteria</taxon>
        <taxon>Nitrosomonadales</taxon>
        <taxon>Nitrosomonadaceae</taxon>
        <taxon>Nitrosomonas</taxon>
    </lineage>
</organism>
<dbReference type="GO" id="GO:0032153">
    <property type="term" value="C:cell division site"/>
    <property type="evidence" value="ECO:0007669"/>
    <property type="project" value="TreeGrafter"/>
</dbReference>
<dbReference type="GO" id="GO:0000921">
    <property type="term" value="P:septin ring assembly"/>
    <property type="evidence" value="ECO:0007669"/>
    <property type="project" value="TreeGrafter"/>
</dbReference>
<dbReference type="RefSeq" id="WP_090286273.1">
    <property type="nucleotide sequence ID" value="NZ_FMWO01000048.1"/>
</dbReference>
<sequence length="102" mass="11492">MSTETTIDINVMGQKFRIHCAEDEREGLLLAVDFLNKKMQEIKSGGKIVGTERITIAAALNITHELLNMHAGKGFDIKEFRRRIGLIESKLDDALLESDHQL</sequence>
<dbReference type="Proteomes" id="UP000198729">
    <property type="component" value="Unassembled WGS sequence"/>
</dbReference>
<evidence type="ECO:0000256" key="2">
    <source>
        <dbReference type="ARBA" id="ARBA00015195"/>
    </source>
</evidence>
<gene>
    <name evidence="10" type="ORF">NSMM_400227</name>
</gene>
<keyword evidence="5" id="KW-0717">Septation</keyword>
<comment type="subunit">
    <text evidence="8">Homodimer. Interacts with FtsZ.</text>
</comment>
<evidence type="ECO:0000256" key="6">
    <source>
        <dbReference type="ARBA" id="ARBA00023306"/>
    </source>
</evidence>
<evidence type="ECO:0000256" key="9">
    <source>
        <dbReference type="ARBA" id="ARBA00033158"/>
    </source>
</evidence>
<evidence type="ECO:0000313" key="10">
    <source>
        <dbReference type="EMBL" id="SCZ85749.1"/>
    </source>
</evidence>
<evidence type="ECO:0000256" key="1">
    <source>
        <dbReference type="ARBA" id="ARBA00004496"/>
    </source>
</evidence>
<keyword evidence="6" id="KW-0131">Cell cycle</keyword>
<dbReference type="EMBL" id="FMWO01000048">
    <property type="protein sequence ID" value="SCZ85749.1"/>
    <property type="molecule type" value="Genomic_DNA"/>
</dbReference>
<dbReference type="OrthoDB" id="5297208at2"/>
<dbReference type="PANTHER" id="PTHR34981:SF1">
    <property type="entry name" value="CELL DIVISION PROTEIN ZAPA"/>
    <property type="match status" value="1"/>
</dbReference>
<dbReference type="PANTHER" id="PTHR34981">
    <property type="entry name" value="CELL DIVISION PROTEIN ZAPA"/>
    <property type="match status" value="1"/>
</dbReference>
<comment type="subcellular location">
    <subcellularLocation>
        <location evidence="1">Cytoplasm</location>
    </subcellularLocation>
</comment>
<dbReference type="AlphaFoldDB" id="A0A1G5SH85"/>
<evidence type="ECO:0000256" key="8">
    <source>
        <dbReference type="ARBA" id="ARBA00026068"/>
    </source>
</evidence>
<dbReference type="InterPro" id="IPR036192">
    <property type="entry name" value="Cell_div_ZapA-like_sf"/>
</dbReference>
<dbReference type="STRING" id="51642.NSMM_400227"/>
<reference evidence="10 11" key="1">
    <citation type="submission" date="2016-10" db="EMBL/GenBank/DDBJ databases">
        <authorList>
            <person name="de Groot N.N."/>
        </authorList>
    </citation>
    <scope>NUCLEOTIDE SEQUENCE [LARGE SCALE GENOMIC DNA]</scope>
    <source>
        <strain evidence="10">1</strain>
    </source>
</reference>